<accession>A0ABN3GFE9</accession>
<feature type="region of interest" description="Disordered" evidence="1">
    <location>
        <begin position="37"/>
        <end position="108"/>
    </location>
</feature>
<evidence type="ECO:0000313" key="2">
    <source>
        <dbReference type="EMBL" id="GAA2350266.1"/>
    </source>
</evidence>
<reference evidence="2 3" key="1">
    <citation type="journal article" date="2019" name="Int. J. Syst. Evol. Microbiol.">
        <title>The Global Catalogue of Microorganisms (GCM) 10K type strain sequencing project: providing services to taxonomists for standard genome sequencing and annotation.</title>
        <authorList>
            <consortium name="The Broad Institute Genomics Platform"/>
            <consortium name="The Broad Institute Genome Sequencing Center for Infectious Disease"/>
            <person name="Wu L."/>
            <person name="Ma J."/>
        </authorList>
    </citation>
    <scope>NUCLEOTIDE SEQUENCE [LARGE SCALE GENOMIC DNA]</scope>
    <source>
        <strain evidence="2 3">JCM 16221</strain>
    </source>
</reference>
<feature type="compositionally biased region" description="Basic and acidic residues" evidence="1">
    <location>
        <begin position="54"/>
        <end position="66"/>
    </location>
</feature>
<protein>
    <recommendedName>
        <fullName evidence="4">DUF2795 domain-containing protein</fullName>
    </recommendedName>
</protein>
<dbReference type="Proteomes" id="UP001501218">
    <property type="component" value="Unassembled WGS sequence"/>
</dbReference>
<dbReference type="EMBL" id="BAAARA010000008">
    <property type="protein sequence ID" value="GAA2350266.1"/>
    <property type="molecule type" value="Genomic_DNA"/>
</dbReference>
<dbReference type="RefSeq" id="WP_344131980.1">
    <property type="nucleotide sequence ID" value="NZ_BAAARA010000008.1"/>
</dbReference>
<gene>
    <name evidence="2" type="ORF">GCM10009854_30060</name>
</gene>
<sequence>MSTDRETLKATLTDATFPASKEELISHADAQNADSETLQALRGMPPASYANLTEVERSVSLDKATEEGQSSSDKAQQARQKTKDALAEHETEIPSNPIVEELGENRGS</sequence>
<evidence type="ECO:0008006" key="4">
    <source>
        <dbReference type="Google" id="ProtNLM"/>
    </source>
</evidence>
<comment type="caution">
    <text evidence="2">The sequence shown here is derived from an EMBL/GenBank/DDBJ whole genome shotgun (WGS) entry which is preliminary data.</text>
</comment>
<keyword evidence="3" id="KW-1185">Reference proteome</keyword>
<dbReference type="Pfam" id="PF11387">
    <property type="entry name" value="DUF2795"/>
    <property type="match status" value="1"/>
</dbReference>
<name>A0ABN3GFE9_9PSEU</name>
<feature type="compositionally biased region" description="Polar residues" evidence="1">
    <location>
        <begin position="67"/>
        <end position="79"/>
    </location>
</feature>
<organism evidence="2 3">
    <name type="scientific">Saccharopolyspora halophila</name>
    <dbReference type="NCBI Taxonomy" id="405551"/>
    <lineage>
        <taxon>Bacteria</taxon>
        <taxon>Bacillati</taxon>
        <taxon>Actinomycetota</taxon>
        <taxon>Actinomycetes</taxon>
        <taxon>Pseudonocardiales</taxon>
        <taxon>Pseudonocardiaceae</taxon>
        <taxon>Saccharopolyspora</taxon>
    </lineage>
</organism>
<dbReference type="InterPro" id="IPR021527">
    <property type="entry name" value="DUF2795"/>
</dbReference>
<evidence type="ECO:0000313" key="3">
    <source>
        <dbReference type="Proteomes" id="UP001501218"/>
    </source>
</evidence>
<proteinExistence type="predicted"/>
<feature type="compositionally biased region" description="Basic and acidic residues" evidence="1">
    <location>
        <begin position="81"/>
        <end position="92"/>
    </location>
</feature>
<evidence type="ECO:0000256" key="1">
    <source>
        <dbReference type="SAM" id="MobiDB-lite"/>
    </source>
</evidence>